<dbReference type="Gene3D" id="3.40.50.300">
    <property type="entry name" value="P-loop containing nucleotide triphosphate hydrolases"/>
    <property type="match status" value="1"/>
</dbReference>
<dbReference type="InterPro" id="IPR027417">
    <property type="entry name" value="P-loop_NTPase"/>
</dbReference>
<dbReference type="OrthoDB" id="7485at10239"/>
<dbReference type="Proteomes" id="UP000008414">
    <property type="component" value="Segment"/>
</dbReference>
<organism evidence="1 2">
    <name type="scientific">Mycobacterium phage LittleE</name>
    <dbReference type="NCBI Taxonomy" id="2922212"/>
    <lineage>
        <taxon>Viruses</taxon>
        <taxon>Duplodnaviria</taxon>
        <taxon>Heunggongvirae</taxon>
        <taxon>Uroviricota</taxon>
        <taxon>Caudoviricetes</taxon>
        <taxon>Omegavirus</taxon>
        <taxon>Omegavirus littlee</taxon>
    </lineage>
</organism>
<dbReference type="EMBL" id="JF937101">
    <property type="protein sequence ID" value="AEK09386.1"/>
    <property type="molecule type" value="Genomic_DNA"/>
</dbReference>
<evidence type="ECO:0000313" key="1">
    <source>
        <dbReference type="EMBL" id="AEK09386.1"/>
    </source>
</evidence>
<protein>
    <submittedName>
        <fullName evidence="1">Terminase</fullName>
    </submittedName>
</protein>
<gene>
    <name evidence="1" type="primary">1</name>
    <name evidence="1" type="ORF">LITTLEE_1</name>
</gene>
<name>G1D3N6_9CAUD</name>
<evidence type="ECO:0000313" key="2">
    <source>
        <dbReference type="Proteomes" id="UP000008414"/>
    </source>
</evidence>
<dbReference type="RefSeq" id="YP_009636912.1">
    <property type="nucleotide sequence ID" value="NC_042322.1"/>
</dbReference>
<accession>G1D3N6</accession>
<proteinExistence type="predicted"/>
<sequence>MELLAHQKLIHETIDKSSISAFAAPRQNGKTYAALAYALQYPGRVLYFGRGFREAGEAFAAATKLGANRGPGTWHILKTNKSQLSIETSLCGDFGRVNFMPYGRGSGRGMEADLVILDDAHEVEADVLAEISPCVLRTGGKIAGFGTIREKLLKHLLNIADGHLRWRSSHDIEEANPALGYLFTMEQVEREKKLLPERIFARERMGYDPSRFTTISARTS</sequence>
<reference evidence="1 2" key="1">
    <citation type="journal article" date="2012" name="J. Virol.">
        <title>Complete Genome Sequences of 138 Mycobacteriophages.</title>
        <authorList>
            <consortium name="the Science Education Alliance Phage Hunters Advancing Genomics and Evolutionary Science Program"/>
            <consortium name="the KwaZulu-Natal Research Institute for Tuberculosis and HIV Mycobacterial Genetics Course Students"/>
            <consortium name="the Phage Hunters Integrating Research and Education Program"/>
            <person name="Hatfull G.F."/>
        </authorList>
    </citation>
    <scope>NUCLEOTIDE SEQUENCE [LARGE SCALE GENOMIC DNA]</scope>
    <source>
        <strain evidence="1">LittleE</strain>
    </source>
</reference>
<dbReference type="GeneID" id="40233888"/>
<keyword evidence="2" id="KW-1185">Reference proteome</keyword>